<feature type="active site" description="Nucleophile" evidence="1">
    <location>
        <position position="95"/>
    </location>
</feature>
<dbReference type="Proteomes" id="UP000051264">
    <property type="component" value="Unassembled WGS sequence"/>
</dbReference>
<organism evidence="3 4">
    <name type="scientific">Latilactobacillus fuchuensis DSM 14340 = JCM 11249</name>
    <dbReference type="NCBI Taxonomy" id="1423747"/>
    <lineage>
        <taxon>Bacteria</taxon>
        <taxon>Bacillati</taxon>
        <taxon>Bacillota</taxon>
        <taxon>Bacilli</taxon>
        <taxon>Lactobacillales</taxon>
        <taxon>Lactobacillaceae</taxon>
        <taxon>Latilactobacillus</taxon>
    </lineage>
</organism>
<dbReference type="InterPro" id="IPR029058">
    <property type="entry name" value="AB_hydrolase_fold"/>
</dbReference>
<dbReference type="GO" id="GO:0052689">
    <property type="term" value="F:carboxylic ester hydrolase activity"/>
    <property type="evidence" value="ECO:0007669"/>
    <property type="project" value="InterPro"/>
</dbReference>
<comment type="caution">
    <text evidence="3">The sequence shown here is derived from an EMBL/GenBank/DDBJ whole genome shotgun (WGS) entry which is preliminary data.</text>
</comment>
<dbReference type="PATRIC" id="fig|1423747.3.peg.788"/>
<name>A0A0R1RY45_9LACO</name>
<dbReference type="AlphaFoldDB" id="A0A0R1RY45"/>
<reference evidence="3 4" key="1">
    <citation type="journal article" date="2015" name="Genome Announc.">
        <title>Expanding the biotechnology potential of lactobacilli through comparative genomics of 213 strains and associated genera.</title>
        <authorList>
            <person name="Sun Z."/>
            <person name="Harris H.M."/>
            <person name="McCann A."/>
            <person name="Guo C."/>
            <person name="Argimon S."/>
            <person name="Zhang W."/>
            <person name="Yang X."/>
            <person name="Jeffery I.B."/>
            <person name="Cooney J.C."/>
            <person name="Kagawa T.F."/>
            <person name="Liu W."/>
            <person name="Song Y."/>
            <person name="Salvetti E."/>
            <person name="Wrobel A."/>
            <person name="Rasinkangas P."/>
            <person name="Parkhill J."/>
            <person name="Rea M.C."/>
            <person name="O'Sullivan O."/>
            <person name="Ritari J."/>
            <person name="Douillard F.P."/>
            <person name="Paul Ross R."/>
            <person name="Yang R."/>
            <person name="Briner A.E."/>
            <person name="Felis G.E."/>
            <person name="de Vos W.M."/>
            <person name="Barrangou R."/>
            <person name="Klaenhammer T.R."/>
            <person name="Caufield P.W."/>
            <person name="Cui Y."/>
            <person name="Zhang H."/>
            <person name="O'Toole P.W."/>
        </authorList>
    </citation>
    <scope>NUCLEOTIDE SEQUENCE [LARGE SCALE GENOMIC DNA]</scope>
    <source>
        <strain evidence="3 4">DSM 14340</strain>
    </source>
</reference>
<dbReference type="PIRSF" id="PIRSF017388">
    <property type="entry name" value="Esterase_lipase"/>
    <property type="match status" value="1"/>
</dbReference>
<dbReference type="EMBL" id="AZEX01000020">
    <property type="protein sequence ID" value="KRL61369.1"/>
    <property type="molecule type" value="Genomic_DNA"/>
</dbReference>
<gene>
    <name evidence="3" type="ORF">FC69_GL000773</name>
</gene>
<protein>
    <recommendedName>
        <fullName evidence="2">Serine aminopeptidase S33 domain-containing protein</fullName>
    </recommendedName>
</protein>
<dbReference type="Gene3D" id="3.40.50.1820">
    <property type="entry name" value="alpha/beta hydrolase"/>
    <property type="match status" value="1"/>
</dbReference>
<dbReference type="InterPro" id="IPR012354">
    <property type="entry name" value="Esterase_lipase"/>
</dbReference>
<dbReference type="Pfam" id="PF12146">
    <property type="entry name" value="Hydrolase_4"/>
    <property type="match status" value="1"/>
</dbReference>
<proteinExistence type="predicted"/>
<feature type="active site" description="Charge relay system" evidence="1">
    <location>
        <position position="228"/>
    </location>
</feature>
<evidence type="ECO:0000259" key="2">
    <source>
        <dbReference type="Pfam" id="PF12146"/>
    </source>
</evidence>
<accession>A0A0R1RY45</accession>
<evidence type="ECO:0000256" key="1">
    <source>
        <dbReference type="PIRSR" id="PIRSR017388-1"/>
    </source>
</evidence>
<sequence length="258" mass="28638">MRYRLPEPYYFEQGSIGIVLLHAYTGSANDVRMLGRSLEKQNWSVLAPNFAGHATFEPLDILNGGNVTLWWQTTVTAIQQLSKAHKKPIFVFGLSLGGLFALRALELLPEVVGGGVFSTPLLEGVPASLTPLFQQYAQKVYQATAVTEALQMAKLAQIRQQLPQQLAQIQQFGQLVQTDLNQIGPKPVFIGQGGHDQVIDPNQAKQLQQRLTDLGSPVDYHWYAEAGHVITVDTAHHQLEADVTAFIKRFENKKEVLI</sequence>
<dbReference type="InterPro" id="IPR022742">
    <property type="entry name" value="Hydrolase_4"/>
</dbReference>
<evidence type="ECO:0000313" key="3">
    <source>
        <dbReference type="EMBL" id="KRL61369.1"/>
    </source>
</evidence>
<feature type="active site" description="Charge relay system" evidence="1">
    <location>
        <position position="196"/>
    </location>
</feature>
<evidence type="ECO:0000313" key="4">
    <source>
        <dbReference type="Proteomes" id="UP000051264"/>
    </source>
</evidence>
<dbReference type="RefSeq" id="WP_025083170.1">
    <property type="nucleotide sequence ID" value="NZ_AZEX01000020.1"/>
</dbReference>
<dbReference type="SUPFAM" id="SSF53474">
    <property type="entry name" value="alpha/beta-Hydrolases"/>
    <property type="match status" value="1"/>
</dbReference>
<feature type="domain" description="Serine aminopeptidase S33" evidence="2">
    <location>
        <begin position="18"/>
        <end position="234"/>
    </location>
</feature>
<dbReference type="STRING" id="1423747.FC69_GL000773"/>
<dbReference type="eggNOG" id="COG1647">
    <property type="taxonomic scope" value="Bacteria"/>
</dbReference>
<dbReference type="OrthoDB" id="9800213at2"/>